<reference evidence="1 2" key="1">
    <citation type="submission" date="2021-06" db="EMBL/GenBank/DDBJ databases">
        <authorList>
            <person name="Kallberg Y."/>
            <person name="Tangrot J."/>
            <person name="Rosling A."/>
        </authorList>
    </citation>
    <scope>NUCLEOTIDE SEQUENCE [LARGE SCALE GENOMIC DNA]</scope>
    <source>
        <strain evidence="1 2">120-4 pot B 10/14</strain>
    </source>
</reference>
<sequence>QKARRPVRRSFEIYDIQKTSPEDCLCWRYKNTNDAETFNTKR</sequence>
<evidence type="ECO:0000313" key="2">
    <source>
        <dbReference type="Proteomes" id="UP000789901"/>
    </source>
</evidence>
<evidence type="ECO:0000313" key="1">
    <source>
        <dbReference type="EMBL" id="CAG8848772.1"/>
    </source>
</evidence>
<feature type="non-terminal residue" evidence="1">
    <location>
        <position position="42"/>
    </location>
</feature>
<organism evidence="1 2">
    <name type="scientific">Gigaspora margarita</name>
    <dbReference type="NCBI Taxonomy" id="4874"/>
    <lineage>
        <taxon>Eukaryota</taxon>
        <taxon>Fungi</taxon>
        <taxon>Fungi incertae sedis</taxon>
        <taxon>Mucoromycota</taxon>
        <taxon>Glomeromycotina</taxon>
        <taxon>Glomeromycetes</taxon>
        <taxon>Diversisporales</taxon>
        <taxon>Gigasporaceae</taxon>
        <taxon>Gigaspora</taxon>
    </lineage>
</organism>
<proteinExistence type="predicted"/>
<comment type="caution">
    <text evidence="1">The sequence shown here is derived from an EMBL/GenBank/DDBJ whole genome shotgun (WGS) entry which is preliminary data.</text>
</comment>
<accession>A0ABN7X6C5</accession>
<protein>
    <submittedName>
        <fullName evidence="1">38726_t:CDS:1</fullName>
    </submittedName>
</protein>
<keyword evidence="2" id="KW-1185">Reference proteome</keyword>
<dbReference type="Proteomes" id="UP000789901">
    <property type="component" value="Unassembled WGS sequence"/>
</dbReference>
<name>A0ABN7X6C5_GIGMA</name>
<gene>
    <name evidence="1" type="ORF">GMARGA_LOCUS39356</name>
</gene>
<dbReference type="EMBL" id="CAJVQB010093365">
    <property type="protein sequence ID" value="CAG8848772.1"/>
    <property type="molecule type" value="Genomic_DNA"/>
</dbReference>
<feature type="non-terminal residue" evidence="1">
    <location>
        <position position="1"/>
    </location>
</feature>